<evidence type="ECO:0000256" key="12">
    <source>
        <dbReference type="SAM" id="Coils"/>
    </source>
</evidence>
<reference evidence="14" key="1">
    <citation type="submission" date="2014-07" db="EMBL/GenBank/DDBJ databases">
        <title>Methanogenic archaea and the global carbon cycle.</title>
        <authorList>
            <person name="Henriksen J.R."/>
            <person name="Luke J."/>
            <person name="Reinhart S."/>
            <person name="Benedict M.N."/>
            <person name="Youngblut N.D."/>
            <person name="Metcalf M.E."/>
            <person name="Whitaker R.J."/>
            <person name="Metcalf W.W."/>
        </authorList>
    </citation>
    <scope>NUCLEOTIDE SEQUENCE [LARGE SCALE GENOMIC DNA]</scope>
    <source>
        <strain evidence="14">3</strain>
    </source>
</reference>
<evidence type="ECO:0000256" key="11">
    <source>
        <dbReference type="ARBA" id="ARBA00048679"/>
    </source>
</evidence>
<comment type="catalytic activity">
    <reaction evidence="11">
        <text>L-seryl-[protein] + ATP = O-phospho-L-seryl-[protein] + ADP + H(+)</text>
        <dbReference type="Rhea" id="RHEA:17989"/>
        <dbReference type="Rhea" id="RHEA-COMP:9863"/>
        <dbReference type="Rhea" id="RHEA-COMP:11604"/>
        <dbReference type="ChEBI" id="CHEBI:15378"/>
        <dbReference type="ChEBI" id="CHEBI:29999"/>
        <dbReference type="ChEBI" id="CHEBI:30616"/>
        <dbReference type="ChEBI" id="CHEBI:83421"/>
        <dbReference type="ChEBI" id="CHEBI:456216"/>
        <dbReference type="EC" id="2.7.11.1"/>
    </reaction>
</comment>
<dbReference type="FunFam" id="3.80.10.10:FF:001164">
    <property type="entry name" value="GH01279p"/>
    <property type="match status" value="1"/>
</dbReference>
<dbReference type="InterPro" id="IPR027417">
    <property type="entry name" value="P-loop_NTPase"/>
</dbReference>
<keyword evidence="8" id="KW-0067">ATP-binding</keyword>
<dbReference type="Gene3D" id="3.30.70.1390">
    <property type="entry name" value="ROC domain from the Parkinson's disease-associated leucine-rich repeat kinase 2"/>
    <property type="match status" value="1"/>
</dbReference>
<dbReference type="EC" id="2.7.11.1" evidence="1"/>
<dbReference type="OrthoDB" id="136571at2157"/>
<feature type="domain" description="Roc" evidence="13">
    <location>
        <begin position="288"/>
        <end position="457"/>
    </location>
</feature>
<evidence type="ECO:0000259" key="13">
    <source>
        <dbReference type="PROSITE" id="PS51424"/>
    </source>
</evidence>
<name>A0A0E3SP86_METBA</name>
<dbReference type="SMART" id="SM00365">
    <property type="entry name" value="LRR_SD22"/>
    <property type="match status" value="8"/>
</dbReference>
<dbReference type="KEGG" id="mbak:MSBR3_2929"/>
<dbReference type="PRINTS" id="PR00449">
    <property type="entry name" value="RASTRNSFRMNG"/>
</dbReference>
<dbReference type="AlphaFoldDB" id="A0A0E3SP86"/>
<keyword evidence="5" id="KW-0677">Repeat</keyword>
<dbReference type="InterPro" id="IPR001611">
    <property type="entry name" value="Leu-rich_rpt"/>
</dbReference>
<evidence type="ECO:0000256" key="6">
    <source>
        <dbReference type="ARBA" id="ARBA00022741"/>
    </source>
</evidence>
<dbReference type="SMART" id="SM00364">
    <property type="entry name" value="LRR_BAC"/>
    <property type="match status" value="7"/>
</dbReference>
<dbReference type="GO" id="GO:0005737">
    <property type="term" value="C:cytoplasm"/>
    <property type="evidence" value="ECO:0007669"/>
    <property type="project" value="TreeGrafter"/>
</dbReference>
<dbReference type="GO" id="GO:0005525">
    <property type="term" value="F:GTP binding"/>
    <property type="evidence" value="ECO:0007669"/>
    <property type="project" value="InterPro"/>
</dbReference>
<dbReference type="InterPro" id="IPR057263">
    <property type="entry name" value="COR-B"/>
</dbReference>
<dbReference type="InterPro" id="IPR032675">
    <property type="entry name" value="LRR_dom_sf"/>
</dbReference>
<dbReference type="GO" id="GO:0004674">
    <property type="term" value="F:protein serine/threonine kinase activity"/>
    <property type="evidence" value="ECO:0007669"/>
    <property type="project" value="UniProtKB-KW"/>
</dbReference>
<dbReference type="Pfam" id="PF08477">
    <property type="entry name" value="Roc"/>
    <property type="match status" value="1"/>
</dbReference>
<dbReference type="InterPro" id="IPR050216">
    <property type="entry name" value="LRR_domain-containing"/>
</dbReference>
<dbReference type="SMART" id="SM00369">
    <property type="entry name" value="LRR_TYP"/>
    <property type="match status" value="9"/>
</dbReference>
<proteinExistence type="predicted"/>
<evidence type="ECO:0000256" key="8">
    <source>
        <dbReference type="ARBA" id="ARBA00022840"/>
    </source>
</evidence>
<evidence type="ECO:0000256" key="10">
    <source>
        <dbReference type="ARBA" id="ARBA00047899"/>
    </source>
</evidence>
<evidence type="ECO:0000256" key="4">
    <source>
        <dbReference type="ARBA" id="ARBA00022679"/>
    </source>
</evidence>
<keyword evidence="4" id="KW-0808">Transferase</keyword>
<organism evidence="14 15">
    <name type="scientific">Methanosarcina barkeri 3</name>
    <dbReference type="NCBI Taxonomy" id="1434107"/>
    <lineage>
        <taxon>Archaea</taxon>
        <taxon>Methanobacteriati</taxon>
        <taxon>Methanobacteriota</taxon>
        <taxon>Stenosarchaea group</taxon>
        <taxon>Methanomicrobia</taxon>
        <taxon>Methanosarcinales</taxon>
        <taxon>Methanosarcinaceae</taxon>
        <taxon>Methanosarcina</taxon>
    </lineage>
</organism>
<feature type="coiled-coil region" evidence="12">
    <location>
        <begin position="822"/>
        <end position="867"/>
    </location>
</feature>
<evidence type="ECO:0000256" key="5">
    <source>
        <dbReference type="ARBA" id="ARBA00022737"/>
    </source>
</evidence>
<dbReference type="Proteomes" id="UP000033066">
    <property type="component" value="Chromosome"/>
</dbReference>
<dbReference type="SUPFAM" id="SSF52540">
    <property type="entry name" value="P-loop containing nucleoside triphosphate hydrolases"/>
    <property type="match status" value="1"/>
</dbReference>
<keyword evidence="2" id="KW-0723">Serine/threonine-protein kinase</keyword>
<protein>
    <recommendedName>
        <fullName evidence="1">non-specific serine/threonine protein kinase</fullName>
        <ecNumber evidence="1">2.7.11.1</ecNumber>
    </recommendedName>
</protein>
<keyword evidence="3" id="KW-0433">Leucine-rich repeat</keyword>
<dbReference type="RefSeq" id="WP_048109136.1">
    <property type="nucleotide sequence ID" value="NZ_CP009517.1"/>
</dbReference>
<keyword evidence="9" id="KW-0342">GTP-binding</keyword>
<dbReference type="PROSITE" id="PS51424">
    <property type="entry name" value="ROC"/>
    <property type="match status" value="1"/>
</dbReference>
<keyword evidence="7" id="KW-0418">Kinase</keyword>
<evidence type="ECO:0000256" key="9">
    <source>
        <dbReference type="ARBA" id="ARBA00023134"/>
    </source>
</evidence>
<dbReference type="PANTHER" id="PTHR48051:SF1">
    <property type="entry name" value="RAS SUPPRESSOR PROTEIN 1"/>
    <property type="match status" value="1"/>
</dbReference>
<dbReference type="InterPro" id="IPR036388">
    <property type="entry name" value="WH-like_DNA-bd_sf"/>
</dbReference>
<gene>
    <name evidence="14" type="ORF">MSBR3_2929</name>
</gene>
<dbReference type="Pfam" id="PF16095">
    <property type="entry name" value="COR-A"/>
    <property type="match status" value="1"/>
</dbReference>
<sequence>MTKRKDIRLTRVRNLIKEACENNVNILDLSHNQLTQLPPEIKEIDTLKKLNLSYNQFSYFSSDIAELNNLTVLDLSHNQLTELPLEITKLNSLTTLDLSYNQLIQIPSKISKLINLKKLNLSYNQFSYYFSFKIEGLKNLTTLDISHNHLSELSHEITKLDNLSEIYLSNNQLTHLPLEIEKIKILKKLDLSHNQLTKLSSEITKLNNLVTLDLSHNQLTQLPPEIKELKNLTALGLYGNQLTELPLEITELHNLKTLDLSGNPLTVPPPEIVSMGLEAIFAYLKQSKTTEHNEAKLILVGNGEVGKTCLANRLITDKFVEGMITEGINISRWFVSAPSSENSKIKLNIWDFGGQEIYHATHQFFLTKRSVYLLVWNARKTKDYDHIYYWLHTIEAFGEDSPIILVMSKMNESDDDLNLKDLKSKFPQITGYLKIDSEDGKGISALKDKIRETAWSLPLMRVQWVDSWYKVREKLEKLEKYWITYDEFHTICVSEGLDETNISILDEYLHELGVTLSFKDRIALKNIVILKPEWATEAFYRILSTKSVFHREGVLLHSELDQIWDNETYPKKIYPQLMELMNKFELSYELPDKKSYLVAELLPKNAPDFEWDEKDNLYFYYCYEYFLPPGIIPRFIVRMHQDIEKKENGMPLCWREGAVLKLQNSRALVEMKSDERQIEIRVKGDNKRGALGAICNQLDQINDSIKKINVTKQIPCNCSKNCLERYSFEKLLKAEMKEEETIQCHESYIHVPVSSLLDGYKRREERFKEYEKLFGKVPFFIVNQALANSEANPNIKVKQKTRTKQKTSVKQKTNVKQRTNVNVNLEIELPQIQTDFDNLRREIIKYNPELKDEMDETQDSLDEVSSDDEKERLTKPFNKLRRFLVKLGDPDSDYNKIITGTQKGTELAQKVVETFNKVAPMLGILSLHGLH</sequence>
<dbReference type="Pfam" id="PF25497">
    <property type="entry name" value="COR-B"/>
    <property type="match status" value="1"/>
</dbReference>
<dbReference type="InterPro" id="IPR032171">
    <property type="entry name" value="COR-A"/>
</dbReference>
<dbReference type="Pfam" id="PF13855">
    <property type="entry name" value="LRR_8"/>
    <property type="match status" value="3"/>
</dbReference>
<dbReference type="PANTHER" id="PTHR48051">
    <property type="match status" value="1"/>
</dbReference>
<dbReference type="Gene3D" id="3.30.310.200">
    <property type="match status" value="1"/>
</dbReference>
<dbReference type="Pfam" id="PF00560">
    <property type="entry name" value="LRR_1"/>
    <property type="match status" value="2"/>
</dbReference>
<dbReference type="NCBIfam" id="TIGR00231">
    <property type="entry name" value="small_GTP"/>
    <property type="match status" value="1"/>
</dbReference>
<dbReference type="STRING" id="1434107.MSBR3_2929"/>
<evidence type="ECO:0000256" key="7">
    <source>
        <dbReference type="ARBA" id="ARBA00022777"/>
    </source>
</evidence>
<dbReference type="InterPro" id="IPR005225">
    <property type="entry name" value="Small_GTP-bd"/>
</dbReference>
<dbReference type="GeneID" id="24790568"/>
<keyword evidence="15" id="KW-1185">Reference proteome</keyword>
<dbReference type="GO" id="GO:0003924">
    <property type="term" value="F:GTPase activity"/>
    <property type="evidence" value="ECO:0007669"/>
    <property type="project" value="InterPro"/>
</dbReference>
<evidence type="ECO:0000313" key="15">
    <source>
        <dbReference type="Proteomes" id="UP000033066"/>
    </source>
</evidence>
<dbReference type="PROSITE" id="PS51421">
    <property type="entry name" value="RAS"/>
    <property type="match status" value="1"/>
</dbReference>
<dbReference type="Gene3D" id="3.80.10.10">
    <property type="entry name" value="Ribonuclease Inhibitor"/>
    <property type="match status" value="2"/>
</dbReference>
<dbReference type="HOGENOM" id="CLU_006878_0_0_2"/>
<dbReference type="Gene3D" id="3.40.50.300">
    <property type="entry name" value="P-loop containing nucleotide triphosphate hydrolases"/>
    <property type="match status" value="1"/>
</dbReference>
<dbReference type="PROSITE" id="PS51450">
    <property type="entry name" value="LRR"/>
    <property type="match status" value="8"/>
</dbReference>
<evidence type="ECO:0000256" key="2">
    <source>
        <dbReference type="ARBA" id="ARBA00022527"/>
    </source>
</evidence>
<dbReference type="InterPro" id="IPR020859">
    <property type="entry name" value="ROC"/>
</dbReference>
<dbReference type="Gene3D" id="1.10.10.2200">
    <property type="match status" value="1"/>
</dbReference>
<evidence type="ECO:0000256" key="1">
    <source>
        <dbReference type="ARBA" id="ARBA00012513"/>
    </source>
</evidence>
<dbReference type="InterPro" id="IPR003591">
    <property type="entry name" value="Leu-rich_rpt_typical-subtyp"/>
</dbReference>
<evidence type="ECO:0000313" key="14">
    <source>
        <dbReference type="EMBL" id="AKB83507.1"/>
    </source>
</evidence>
<dbReference type="InterPro" id="IPR001806">
    <property type="entry name" value="Small_GTPase"/>
</dbReference>
<comment type="catalytic activity">
    <reaction evidence="10">
        <text>L-threonyl-[protein] + ATP = O-phospho-L-threonyl-[protein] + ADP + H(+)</text>
        <dbReference type="Rhea" id="RHEA:46608"/>
        <dbReference type="Rhea" id="RHEA-COMP:11060"/>
        <dbReference type="Rhea" id="RHEA-COMP:11605"/>
        <dbReference type="ChEBI" id="CHEBI:15378"/>
        <dbReference type="ChEBI" id="CHEBI:30013"/>
        <dbReference type="ChEBI" id="CHEBI:30616"/>
        <dbReference type="ChEBI" id="CHEBI:61977"/>
        <dbReference type="ChEBI" id="CHEBI:456216"/>
        <dbReference type="EC" id="2.7.11.1"/>
    </reaction>
</comment>
<keyword evidence="6" id="KW-0547">Nucleotide-binding</keyword>
<dbReference type="SUPFAM" id="SSF52058">
    <property type="entry name" value="L domain-like"/>
    <property type="match status" value="1"/>
</dbReference>
<keyword evidence="12" id="KW-0175">Coiled coil</keyword>
<dbReference type="PATRIC" id="fig|1434107.4.peg.3713"/>
<dbReference type="GO" id="GO:0005524">
    <property type="term" value="F:ATP binding"/>
    <property type="evidence" value="ECO:0007669"/>
    <property type="project" value="UniProtKB-KW"/>
</dbReference>
<dbReference type="EMBL" id="CP009517">
    <property type="protein sequence ID" value="AKB83507.1"/>
    <property type="molecule type" value="Genomic_DNA"/>
</dbReference>
<dbReference type="PROSITE" id="PS51419">
    <property type="entry name" value="RAB"/>
    <property type="match status" value="1"/>
</dbReference>
<dbReference type="Gene3D" id="1.10.10.10">
    <property type="entry name" value="Winged helix-like DNA-binding domain superfamily/Winged helix DNA-binding domain"/>
    <property type="match status" value="1"/>
</dbReference>
<dbReference type="PRINTS" id="PR00019">
    <property type="entry name" value="LEURICHRPT"/>
</dbReference>
<accession>A0A0E3SP86</accession>
<evidence type="ECO:0000256" key="3">
    <source>
        <dbReference type="ARBA" id="ARBA00022614"/>
    </source>
</evidence>
<dbReference type="SMART" id="SM00175">
    <property type="entry name" value="RAB"/>
    <property type="match status" value="1"/>
</dbReference>